<dbReference type="PROSITE" id="PS51186">
    <property type="entry name" value="GNAT"/>
    <property type="match status" value="1"/>
</dbReference>
<dbReference type="STRING" id="1301098.PKB_0243"/>
<dbReference type="SUPFAM" id="SSF55729">
    <property type="entry name" value="Acyl-CoA N-acyltransferases (Nat)"/>
    <property type="match status" value="1"/>
</dbReference>
<dbReference type="PANTHER" id="PTHR43877">
    <property type="entry name" value="AMINOALKYLPHOSPHONATE N-ACETYLTRANSFERASE-RELATED-RELATED"/>
    <property type="match status" value="1"/>
</dbReference>
<dbReference type="RefSeq" id="WP_043248316.1">
    <property type="nucleotide sequence ID" value="NZ_HG322950.1"/>
</dbReference>
<keyword evidence="2" id="KW-0012">Acyltransferase</keyword>
<protein>
    <recommendedName>
        <fullName evidence="3">N-acetyltransferase domain-containing protein</fullName>
    </recommendedName>
</protein>
<dbReference type="PATRIC" id="fig|1301098.3.peg.251"/>
<gene>
    <name evidence="4" type="ORF">PKB_0243</name>
</gene>
<dbReference type="Proteomes" id="UP000025241">
    <property type="component" value="Chromosome I"/>
</dbReference>
<accession>A0A024HAV3</accession>
<dbReference type="InterPro" id="IPR016181">
    <property type="entry name" value="Acyl_CoA_acyltransferase"/>
</dbReference>
<keyword evidence="1" id="KW-0808">Transferase</keyword>
<dbReference type="PANTHER" id="PTHR43877:SF2">
    <property type="entry name" value="AMINOALKYLPHOSPHONATE N-ACETYLTRANSFERASE-RELATED"/>
    <property type="match status" value="1"/>
</dbReference>
<dbReference type="InterPro" id="IPR050832">
    <property type="entry name" value="Bact_Acetyltransf"/>
</dbReference>
<reference evidence="4 5" key="2">
    <citation type="submission" date="2014-05" db="EMBL/GenBank/DDBJ databases">
        <title>Genome sequence of the 3-chlorobenzoate degrading bacterium Pseudomonas knackmussii B13 shows multiple evidence for horizontal gene transfer.</title>
        <authorList>
            <person name="Miyazaki R."/>
            <person name="Bertelli C."/>
            <person name="Falquet L."/>
            <person name="Robinson-Rechavi M."/>
            <person name="Gharib W."/>
            <person name="Roy S."/>
            <person name="Van der Meer J.R."/>
        </authorList>
    </citation>
    <scope>NUCLEOTIDE SEQUENCE [LARGE SCALE GENOMIC DNA]</scope>
    <source>
        <strain evidence="4 5">B13</strain>
    </source>
</reference>
<dbReference type="GO" id="GO:0016747">
    <property type="term" value="F:acyltransferase activity, transferring groups other than amino-acyl groups"/>
    <property type="evidence" value="ECO:0007669"/>
    <property type="project" value="InterPro"/>
</dbReference>
<dbReference type="eggNOG" id="COG0456">
    <property type="taxonomic scope" value="Bacteria"/>
</dbReference>
<evidence type="ECO:0000256" key="2">
    <source>
        <dbReference type="ARBA" id="ARBA00023315"/>
    </source>
</evidence>
<evidence type="ECO:0000313" key="5">
    <source>
        <dbReference type="Proteomes" id="UP000025241"/>
    </source>
</evidence>
<feature type="domain" description="N-acetyltransferase" evidence="3">
    <location>
        <begin position="1"/>
        <end position="136"/>
    </location>
</feature>
<name>A0A024HAV3_PSEKB</name>
<dbReference type="HOGENOM" id="CLU_108859_2_1_6"/>
<keyword evidence="5" id="KW-1185">Reference proteome</keyword>
<dbReference type="InterPro" id="IPR000182">
    <property type="entry name" value="GNAT_dom"/>
</dbReference>
<dbReference type="EMBL" id="HG322950">
    <property type="protein sequence ID" value="CDF81622.1"/>
    <property type="molecule type" value="Genomic_DNA"/>
</dbReference>
<dbReference type="AlphaFoldDB" id="A0A024HAV3"/>
<evidence type="ECO:0000256" key="1">
    <source>
        <dbReference type="ARBA" id="ARBA00022679"/>
    </source>
</evidence>
<evidence type="ECO:0000313" key="4">
    <source>
        <dbReference type="EMBL" id="CDF81622.1"/>
    </source>
</evidence>
<dbReference type="Gene3D" id="3.40.630.30">
    <property type="match status" value="1"/>
</dbReference>
<proteinExistence type="predicted"/>
<evidence type="ECO:0000259" key="3">
    <source>
        <dbReference type="PROSITE" id="PS51186"/>
    </source>
</evidence>
<dbReference type="KEGG" id="pkc:PKB_0243"/>
<dbReference type="CDD" id="cd04301">
    <property type="entry name" value="NAT_SF"/>
    <property type="match status" value="1"/>
</dbReference>
<organism evidence="4 5">
    <name type="scientific">Pseudomonas knackmussii (strain DSM 6978 / CCUG 54928 / LMG 23759 / B13)</name>
    <dbReference type="NCBI Taxonomy" id="1301098"/>
    <lineage>
        <taxon>Bacteria</taxon>
        <taxon>Pseudomonadati</taxon>
        <taxon>Pseudomonadota</taxon>
        <taxon>Gammaproteobacteria</taxon>
        <taxon>Pseudomonadales</taxon>
        <taxon>Pseudomonadaceae</taxon>
        <taxon>Pseudomonas</taxon>
    </lineage>
</organism>
<reference evidence="4 5" key="1">
    <citation type="submission" date="2013-03" db="EMBL/GenBank/DDBJ databases">
        <authorList>
            <person name="Linke B."/>
        </authorList>
    </citation>
    <scope>NUCLEOTIDE SEQUENCE [LARGE SCALE GENOMIC DNA]</scope>
    <source>
        <strain evidence="4 5">B13</strain>
    </source>
</reference>
<dbReference type="Pfam" id="PF00583">
    <property type="entry name" value="Acetyltransf_1"/>
    <property type="match status" value="1"/>
</dbReference>
<dbReference type="OrthoDB" id="9813917at2"/>
<sequence>MSALELRELPLDQAPWALLLLADPSREQVERYLANSRLLALCEGDAVRGVLALTPVSWGVLEITNLAVDEAWQGQGLGKRLLAAAIDAARAAGALRLDIATGNSSLAQLGLYQRMGFRICAVEPDYFTLNYPEPIVENGIPCRDRLRLSLVL</sequence>